<keyword evidence="5 7" id="KW-0324">Glycolysis</keyword>
<dbReference type="GO" id="GO:0019563">
    <property type="term" value="P:glycerol catabolic process"/>
    <property type="evidence" value="ECO:0007669"/>
    <property type="project" value="TreeGrafter"/>
</dbReference>
<comment type="subcellular location">
    <subcellularLocation>
        <location evidence="7 8">Cytoplasm</location>
    </subcellularLocation>
</comment>
<evidence type="ECO:0000256" key="1">
    <source>
        <dbReference type="ARBA" id="ARBA00004680"/>
    </source>
</evidence>
<dbReference type="UniPathway" id="UPA00109">
    <property type="reaction ID" value="UER00189"/>
</dbReference>
<evidence type="ECO:0000256" key="3">
    <source>
        <dbReference type="ARBA" id="ARBA00022432"/>
    </source>
</evidence>
<dbReference type="AlphaFoldDB" id="H5ST85"/>
<dbReference type="InterPro" id="IPR020861">
    <property type="entry name" value="Triosephosphate_isomerase_AS"/>
</dbReference>
<reference evidence="9" key="2">
    <citation type="journal article" date="2012" name="PLoS ONE">
        <title>A Deeply Branching Thermophilic Bacterium with an Ancient Acetyl-CoA Pathway Dominates a Subsurface Ecosystem.</title>
        <authorList>
            <person name="Takami H."/>
            <person name="Noguchi H."/>
            <person name="Takaki Y."/>
            <person name="Uchiyama I."/>
            <person name="Toyoda A."/>
            <person name="Nishi S."/>
            <person name="Chee G.-J."/>
            <person name="Arai W."/>
            <person name="Nunoura T."/>
            <person name="Itoh T."/>
            <person name="Hattori M."/>
            <person name="Takai K."/>
        </authorList>
    </citation>
    <scope>NUCLEOTIDE SEQUENCE</scope>
</reference>
<dbReference type="PANTHER" id="PTHR21139:SF42">
    <property type="entry name" value="TRIOSEPHOSPHATE ISOMERASE"/>
    <property type="match status" value="1"/>
</dbReference>
<accession>H5ST85</accession>
<dbReference type="EMBL" id="AP011803">
    <property type="protein sequence ID" value="BAL59735.1"/>
    <property type="molecule type" value="Genomic_DNA"/>
</dbReference>
<dbReference type="InterPro" id="IPR035990">
    <property type="entry name" value="TIM_sf"/>
</dbReference>
<feature type="binding site" evidence="7">
    <location>
        <begin position="228"/>
        <end position="229"/>
    </location>
    <ligand>
        <name>substrate</name>
    </ligand>
</feature>
<proteinExistence type="inferred from homology"/>
<keyword evidence="3 7" id="KW-0312">Gluconeogenesis</keyword>
<dbReference type="InterPro" id="IPR013785">
    <property type="entry name" value="Aldolase_TIM"/>
</dbReference>
<dbReference type="GO" id="GO:0006094">
    <property type="term" value="P:gluconeogenesis"/>
    <property type="evidence" value="ECO:0007669"/>
    <property type="project" value="UniProtKB-UniRule"/>
</dbReference>
<dbReference type="InterPro" id="IPR000652">
    <property type="entry name" value="Triosephosphate_isomerase"/>
</dbReference>
<comment type="catalytic activity">
    <reaction evidence="7 8">
        <text>D-glyceraldehyde 3-phosphate = dihydroxyacetone phosphate</text>
        <dbReference type="Rhea" id="RHEA:18585"/>
        <dbReference type="ChEBI" id="CHEBI:57642"/>
        <dbReference type="ChEBI" id="CHEBI:59776"/>
        <dbReference type="EC" id="5.3.1.1"/>
    </reaction>
</comment>
<comment type="pathway">
    <text evidence="7 8">Carbohydrate biosynthesis; gluconeogenesis.</text>
</comment>
<dbReference type="GO" id="GO:0046166">
    <property type="term" value="P:glyceraldehyde-3-phosphate biosynthetic process"/>
    <property type="evidence" value="ECO:0007669"/>
    <property type="project" value="TreeGrafter"/>
</dbReference>
<reference evidence="9" key="1">
    <citation type="journal article" date="2005" name="Environ. Microbiol.">
        <title>Genetic and functional properties of uncultivated thermophilic crenarchaeotes from a subsurface gold mine as revealed by analysis of genome fragments.</title>
        <authorList>
            <person name="Nunoura T."/>
            <person name="Hirayama H."/>
            <person name="Takami H."/>
            <person name="Oida H."/>
            <person name="Nishi S."/>
            <person name="Shimamura S."/>
            <person name="Suzuki Y."/>
            <person name="Inagaki F."/>
            <person name="Takai K."/>
            <person name="Nealson K.H."/>
            <person name="Horikoshi K."/>
        </authorList>
    </citation>
    <scope>NUCLEOTIDE SEQUENCE</scope>
</reference>
<dbReference type="FunFam" id="3.20.20.70:FF:000016">
    <property type="entry name" value="Triosephosphate isomerase"/>
    <property type="match status" value="1"/>
</dbReference>
<comment type="pathway">
    <text evidence="1 7 8">Carbohydrate degradation; glycolysis; D-glyceraldehyde 3-phosphate from glycerone phosphate: step 1/1.</text>
</comment>
<dbReference type="PANTHER" id="PTHR21139">
    <property type="entry name" value="TRIOSEPHOSPHATE ISOMERASE"/>
    <property type="match status" value="1"/>
</dbReference>
<gene>
    <name evidence="7" type="primary">tpiA</name>
    <name evidence="9" type="ORF">HGMM_OP4C371</name>
</gene>
<feature type="binding site" evidence="7">
    <location>
        <position position="167"/>
    </location>
    <ligand>
        <name>substrate</name>
    </ligand>
</feature>
<dbReference type="CDD" id="cd00311">
    <property type="entry name" value="TIM"/>
    <property type="match status" value="1"/>
</dbReference>
<dbReference type="PROSITE" id="PS51440">
    <property type="entry name" value="TIM_2"/>
    <property type="match status" value="1"/>
</dbReference>
<dbReference type="UniPathway" id="UPA00138"/>
<feature type="binding site" evidence="7">
    <location>
        <begin position="5"/>
        <end position="7"/>
    </location>
    <ligand>
        <name>substrate</name>
    </ligand>
</feature>
<organism evidence="9">
    <name type="scientific">Acetithermum autotrophicum</name>
    <dbReference type="NCBI Taxonomy" id="1446466"/>
    <lineage>
        <taxon>Bacteria</taxon>
        <taxon>Candidatus Bipolaricaulota</taxon>
        <taxon>Candidatus Acetithermum</taxon>
    </lineage>
</organism>
<evidence type="ECO:0000256" key="5">
    <source>
        <dbReference type="ARBA" id="ARBA00023152"/>
    </source>
</evidence>
<sequence>MLVANWKMHFVRAQALEYLRVFKERVQAVRTTEIVLAPPFTLLETVGRELQGTQIKLAAQNLFSEREGAFTGEISPIMLKDLGCSYVIVGHSERRRLFGETDSLINKKLKAALDAEITPILCVGETLDERRAGKTQRVLEMQIRGALSGLTLSENLVIAYEPVWAIGTGVNAEPAEAEASARFIRELLAQLFHWEIAQRIRILYGGSVKPANFEGFLKQPDIDGALVGGASLDPEAFAQMAEYSES</sequence>
<feature type="active site" description="Electrophile" evidence="7">
    <location>
        <position position="91"/>
    </location>
</feature>
<protein>
    <recommendedName>
        <fullName evidence="7 8">Triosephosphate isomerase</fullName>
        <shortName evidence="7">TIM</shortName>
        <shortName evidence="7">TPI</shortName>
        <ecNumber evidence="7 8">5.3.1.1</ecNumber>
    </recommendedName>
    <alternativeName>
        <fullName evidence="7">Triose-phosphate isomerase</fullName>
    </alternativeName>
</protein>
<evidence type="ECO:0000256" key="7">
    <source>
        <dbReference type="HAMAP-Rule" id="MF_00147"/>
    </source>
</evidence>
<feature type="binding site" evidence="7">
    <location>
        <position position="207"/>
    </location>
    <ligand>
        <name>substrate</name>
    </ligand>
</feature>
<evidence type="ECO:0000256" key="2">
    <source>
        <dbReference type="ARBA" id="ARBA00007422"/>
    </source>
</evidence>
<feature type="active site" description="Proton acceptor" evidence="7">
    <location>
        <position position="161"/>
    </location>
</feature>
<dbReference type="SUPFAM" id="SSF51351">
    <property type="entry name" value="Triosephosphate isomerase (TIM)"/>
    <property type="match status" value="1"/>
</dbReference>
<dbReference type="Pfam" id="PF00121">
    <property type="entry name" value="TIM"/>
    <property type="match status" value="1"/>
</dbReference>
<dbReference type="NCBIfam" id="TIGR00419">
    <property type="entry name" value="tim"/>
    <property type="match status" value="1"/>
</dbReference>
<name>H5ST85_ACEAU</name>
<evidence type="ECO:0000256" key="4">
    <source>
        <dbReference type="ARBA" id="ARBA00022490"/>
    </source>
</evidence>
<keyword evidence="4 7" id="KW-0963">Cytoplasm</keyword>
<dbReference type="Gene3D" id="3.20.20.70">
    <property type="entry name" value="Aldolase class I"/>
    <property type="match status" value="1"/>
</dbReference>
<dbReference type="InterPro" id="IPR022896">
    <property type="entry name" value="TrioseP_Isoase_bac/euk"/>
</dbReference>
<dbReference type="PROSITE" id="PS00171">
    <property type="entry name" value="TIM_1"/>
    <property type="match status" value="1"/>
</dbReference>
<dbReference type="EC" id="5.3.1.1" evidence="7 8"/>
<comment type="function">
    <text evidence="7">Involved in the gluconeogenesis. Catalyzes stereospecifically the conversion of dihydroxyacetone phosphate (DHAP) to D-glyceraldehyde-3-phosphate (G3P).</text>
</comment>
<dbReference type="GO" id="GO:0004807">
    <property type="term" value="F:triose-phosphate isomerase activity"/>
    <property type="evidence" value="ECO:0007669"/>
    <property type="project" value="UniProtKB-UniRule"/>
</dbReference>
<comment type="similarity">
    <text evidence="2 7 8">Belongs to the triosephosphate isomerase family.</text>
</comment>
<evidence type="ECO:0000256" key="8">
    <source>
        <dbReference type="RuleBase" id="RU363013"/>
    </source>
</evidence>
<dbReference type="GO" id="GO:0005829">
    <property type="term" value="C:cytosol"/>
    <property type="evidence" value="ECO:0007669"/>
    <property type="project" value="TreeGrafter"/>
</dbReference>
<evidence type="ECO:0000313" key="9">
    <source>
        <dbReference type="EMBL" id="BAL59735.1"/>
    </source>
</evidence>
<comment type="subunit">
    <text evidence="7 8">Homodimer.</text>
</comment>
<evidence type="ECO:0000256" key="6">
    <source>
        <dbReference type="ARBA" id="ARBA00023235"/>
    </source>
</evidence>
<dbReference type="HAMAP" id="MF_00147_B">
    <property type="entry name" value="TIM_B"/>
    <property type="match status" value="1"/>
</dbReference>
<dbReference type="GO" id="GO:0006096">
    <property type="term" value="P:glycolytic process"/>
    <property type="evidence" value="ECO:0007669"/>
    <property type="project" value="UniProtKB-UniRule"/>
</dbReference>
<keyword evidence="6 7" id="KW-0413">Isomerase</keyword>